<dbReference type="Gene3D" id="3.40.50.300">
    <property type="entry name" value="P-loop containing nucleotide triphosphate hydrolases"/>
    <property type="match status" value="1"/>
</dbReference>
<dbReference type="GO" id="GO:0016042">
    <property type="term" value="P:lipid catabolic process"/>
    <property type="evidence" value="ECO:0007669"/>
    <property type="project" value="UniProtKB-UniRule"/>
</dbReference>
<dbReference type="InterPro" id="IPR027417">
    <property type="entry name" value="P-loop_NTPase"/>
</dbReference>
<evidence type="ECO:0000313" key="6">
    <source>
        <dbReference type="EMBL" id="KAF2231498.1"/>
    </source>
</evidence>
<dbReference type="Gene3D" id="3.40.1090.10">
    <property type="entry name" value="Cytosolic phospholipase A2 catalytic domain"/>
    <property type="match status" value="1"/>
</dbReference>
<gene>
    <name evidence="6" type="ORF">EV356DRAFT_535474</name>
</gene>
<name>A0A6A6H0Y4_VIRVR</name>
<keyword evidence="2 4" id="KW-0442">Lipid degradation</keyword>
<evidence type="ECO:0000259" key="5">
    <source>
        <dbReference type="PROSITE" id="PS51635"/>
    </source>
</evidence>
<dbReference type="InterPro" id="IPR016035">
    <property type="entry name" value="Acyl_Trfase/lysoPLipase"/>
</dbReference>
<feature type="short sequence motif" description="GXSXG" evidence="4">
    <location>
        <begin position="70"/>
        <end position="74"/>
    </location>
</feature>
<feature type="short sequence motif" description="GXGXXG" evidence="4">
    <location>
        <begin position="28"/>
        <end position="33"/>
    </location>
</feature>
<comment type="caution">
    <text evidence="4">Lacks conserved residue(s) required for the propagation of feature annotation.</text>
</comment>
<dbReference type="Proteomes" id="UP000800092">
    <property type="component" value="Unassembled WGS sequence"/>
</dbReference>
<protein>
    <submittedName>
        <fullName evidence="6">FabD/lysophospholipase-like protein</fullName>
    </submittedName>
</protein>
<evidence type="ECO:0000313" key="7">
    <source>
        <dbReference type="Proteomes" id="UP000800092"/>
    </source>
</evidence>
<dbReference type="CDD" id="cd07216">
    <property type="entry name" value="Pat17_PNPLA8_PNPLA9_like3"/>
    <property type="match status" value="1"/>
</dbReference>
<evidence type="ECO:0000256" key="1">
    <source>
        <dbReference type="ARBA" id="ARBA00022801"/>
    </source>
</evidence>
<dbReference type="PROSITE" id="PS51635">
    <property type="entry name" value="PNPLA"/>
    <property type="match status" value="1"/>
</dbReference>
<dbReference type="InterPro" id="IPR002641">
    <property type="entry name" value="PNPLA_dom"/>
</dbReference>
<proteinExistence type="predicted"/>
<feature type="domain" description="PNPLA" evidence="5">
    <location>
        <begin position="24"/>
        <end position="203"/>
    </location>
</feature>
<dbReference type="GO" id="GO:0046486">
    <property type="term" value="P:glycerolipid metabolic process"/>
    <property type="evidence" value="ECO:0007669"/>
    <property type="project" value="UniProtKB-ARBA"/>
</dbReference>
<dbReference type="EMBL" id="ML991826">
    <property type="protein sequence ID" value="KAF2231498.1"/>
    <property type="molecule type" value="Genomic_DNA"/>
</dbReference>
<evidence type="ECO:0000256" key="4">
    <source>
        <dbReference type="PROSITE-ProRule" id="PRU01161"/>
    </source>
</evidence>
<evidence type="ECO:0000256" key="3">
    <source>
        <dbReference type="ARBA" id="ARBA00023098"/>
    </source>
</evidence>
<evidence type="ECO:0000256" key="2">
    <source>
        <dbReference type="ARBA" id="ARBA00022963"/>
    </source>
</evidence>
<dbReference type="PANTHER" id="PTHR24185:SF1">
    <property type="entry name" value="CALCIUM-INDEPENDENT PHOSPHOLIPASE A2-GAMMA"/>
    <property type="match status" value="1"/>
</dbReference>
<keyword evidence="7" id="KW-1185">Reference proteome</keyword>
<reference evidence="6" key="1">
    <citation type="journal article" date="2020" name="Stud. Mycol.">
        <title>101 Dothideomycetes genomes: a test case for predicting lifestyles and emergence of pathogens.</title>
        <authorList>
            <person name="Haridas S."/>
            <person name="Albert R."/>
            <person name="Binder M."/>
            <person name="Bloem J."/>
            <person name="Labutti K."/>
            <person name="Salamov A."/>
            <person name="Andreopoulos B."/>
            <person name="Baker S."/>
            <person name="Barry K."/>
            <person name="Bills G."/>
            <person name="Bluhm B."/>
            <person name="Cannon C."/>
            <person name="Castanera R."/>
            <person name="Culley D."/>
            <person name="Daum C."/>
            <person name="Ezra D."/>
            <person name="Gonzalez J."/>
            <person name="Henrissat B."/>
            <person name="Kuo A."/>
            <person name="Liang C."/>
            <person name="Lipzen A."/>
            <person name="Lutzoni F."/>
            <person name="Magnuson J."/>
            <person name="Mondo S."/>
            <person name="Nolan M."/>
            <person name="Ohm R."/>
            <person name="Pangilinan J."/>
            <person name="Park H.-J."/>
            <person name="Ramirez L."/>
            <person name="Alfaro M."/>
            <person name="Sun H."/>
            <person name="Tritt A."/>
            <person name="Yoshinaga Y."/>
            <person name="Zwiers L.-H."/>
            <person name="Turgeon B."/>
            <person name="Goodwin S."/>
            <person name="Spatafora J."/>
            <person name="Crous P."/>
            <person name="Grigoriev I."/>
        </authorList>
    </citation>
    <scope>NUCLEOTIDE SEQUENCE</scope>
    <source>
        <strain evidence="6">Tuck. ex Michener</strain>
    </source>
</reference>
<dbReference type="GO" id="GO:0016020">
    <property type="term" value="C:membrane"/>
    <property type="evidence" value="ECO:0007669"/>
    <property type="project" value="TreeGrafter"/>
</dbReference>
<dbReference type="AlphaFoldDB" id="A0A6A6H0Y4"/>
<dbReference type="Pfam" id="PF01734">
    <property type="entry name" value="Patatin"/>
    <property type="match status" value="1"/>
</dbReference>
<dbReference type="PANTHER" id="PTHR24185">
    <property type="entry name" value="CALCIUM-INDEPENDENT PHOSPHOLIPASE A2-GAMMA"/>
    <property type="match status" value="1"/>
</dbReference>
<keyword evidence="1 4" id="KW-0378">Hydrolase</keyword>
<feature type="active site" description="Nucleophile" evidence="4">
    <location>
        <position position="72"/>
    </location>
</feature>
<sequence>MSQTLALKMGDEPNPVDKTGLCLLSLDGGGVRGLSTLYILKGLMQRLNHERQKEGLPAVKPCEVFDLIGGTSTGGLIAIMLGRLEMTVDACIDAYEELMKSVFEAKSSRLPTVAHSGASNEALFDDGRQRGCRVFVCTTAHETLGITRLRSYYLSSKLNIPATICEAALATSAATGFFDPVYIGARKFEDGVLGANNLTEEVEEEAANIWCPDSRELWSLVKCFISVGTGNPGKKAIDDNMLNFLSKTLVQLITEMENTERRIMARWAPLSTGKRYFRLNVEQGLQDVRLAEYKERGRIEAVTGEYLDHAQQDARIKDCVTNIKEKQNFTSTMFEAVVEKYTLRIIQNQPKSRVYCNIPFPRNPRFAGRDEQLELLHKKVANNHKGQKIAKTGLGGIGKTQIVLKLAYQVGVEAPECSIFWIPAITREGLEQTYTDIVQELQIEGWKEKGDDSKALLRRYLSQKSTPLCYKGQVICPATYLLHVCRRGRVHKTEKSQDALVSKSFI</sequence>
<organism evidence="6 7">
    <name type="scientific">Viridothelium virens</name>
    <name type="common">Speckled blister lichen</name>
    <name type="synonym">Trypethelium virens</name>
    <dbReference type="NCBI Taxonomy" id="1048519"/>
    <lineage>
        <taxon>Eukaryota</taxon>
        <taxon>Fungi</taxon>
        <taxon>Dikarya</taxon>
        <taxon>Ascomycota</taxon>
        <taxon>Pezizomycotina</taxon>
        <taxon>Dothideomycetes</taxon>
        <taxon>Dothideomycetes incertae sedis</taxon>
        <taxon>Trypetheliales</taxon>
        <taxon>Trypetheliaceae</taxon>
        <taxon>Viridothelium</taxon>
    </lineage>
</organism>
<dbReference type="SUPFAM" id="SSF52151">
    <property type="entry name" value="FabD/lysophospholipase-like"/>
    <property type="match status" value="1"/>
</dbReference>
<keyword evidence="3 4" id="KW-0443">Lipid metabolism</keyword>
<dbReference type="GO" id="GO:0019369">
    <property type="term" value="P:arachidonate metabolic process"/>
    <property type="evidence" value="ECO:0007669"/>
    <property type="project" value="TreeGrafter"/>
</dbReference>
<dbReference type="SUPFAM" id="SSF52540">
    <property type="entry name" value="P-loop containing nucleoside triphosphate hydrolases"/>
    <property type="match status" value="1"/>
</dbReference>
<feature type="active site" description="Proton acceptor" evidence="4">
    <location>
        <position position="190"/>
    </location>
</feature>
<dbReference type="GO" id="GO:0047499">
    <property type="term" value="F:calcium-independent phospholipase A2 activity"/>
    <property type="evidence" value="ECO:0007669"/>
    <property type="project" value="TreeGrafter"/>
</dbReference>
<dbReference type="OrthoDB" id="1658288at2759"/>
<accession>A0A6A6H0Y4</accession>